<evidence type="ECO:0000313" key="2">
    <source>
        <dbReference type="EMBL" id="SNX69952.1"/>
    </source>
</evidence>
<keyword evidence="1" id="KW-0812">Transmembrane</keyword>
<reference evidence="2 3" key="1">
    <citation type="submission" date="2017-08" db="EMBL/GenBank/DDBJ databases">
        <authorList>
            <person name="de Groot N.N."/>
        </authorList>
    </citation>
    <scope>NUCLEOTIDE SEQUENCE [LARGE SCALE GENOMIC DNA]</scope>
    <source>
        <strain evidence="2 3">JC228</strain>
    </source>
</reference>
<keyword evidence="1" id="KW-1133">Transmembrane helix</keyword>
<dbReference type="Proteomes" id="UP000219546">
    <property type="component" value="Unassembled WGS sequence"/>
</dbReference>
<sequence>MVIRKILTILIGTLLSYSVLAVGFMNESLDVILFMLMITYPFIFLYGLPVTILSDKITKDSLGVKRVIKAFLFHVLFGMGFVFVLSFFFDPHELFFNFKEYWSSEGELLFFAATLTSFFFWLVDEGIRCFQRKYCYSYE</sequence>
<proteinExistence type="predicted"/>
<dbReference type="AlphaFoldDB" id="A0A285CQZ3"/>
<keyword evidence="1" id="KW-0472">Membrane</keyword>
<name>A0A285CQZ3_9BACI</name>
<protein>
    <submittedName>
        <fullName evidence="2">Uncharacterized protein</fullName>
    </submittedName>
</protein>
<feature type="transmembrane region" description="Helical" evidence="1">
    <location>
        <begin position="70"/>
        <end position="89"/>
    </location>
</feature>
<accession>A0A285CQZ3</accession>
<evidence type="ECO:0000313" key="3">
    <source>
        <dbReference type="Proteomes" id="UP000219546"/>
    </source>
</evidence>
<feature type="transmembrane region" description="Helical" evidence="1">
    <location>
        <begin position="31"/>
        <end position="49"/>
    </location>
</feature>
<evidence type="ECO:0000256" key="1">
    <source>
        <dbReference type="SAM" id="Phobius"/>
    </source>
</evidence>
<organism evidence="2 3">
    <name type="scientific">Bacillus oleivorans</name>
    <dbReference type="NCBI Taxonomy" id="1448271"/>
    <lineage>
        <taxon>Bacteria</taxon>
        <taxon>Bacillati</taxon>
        <taxon>Bacillota</taxon>
        <taxon>Bacilli</taxon>
        <taxon>Bacillales</taxon>
        <taxon>Bacillaceae</taxon>
        <taxon>Bacillus</taxon>
    </lineage>
</organism>
<feature type="transmembrane region" description="Helical" evidence="1">
    <location>
        <begin position="101"/>
        <end position="123"/>
    </location>
</feature>
<keyword evidence="3" id="KW-1185">Reference proteome</keyword>
<dbReference type="RefSeq" id="WP_097158246.1">
    <property type="nucleotide sequence ID" value="NZ_JBEPMQ010000002.1"/>
</dbReference>
<gene>
    <name evidence="2" type="ORF">SAMN05877753_103334</name>
</gene>
<dbReference type="OrthoDB" id="2971980at2"/>
<dbReference type="EMBL" id="OAOP01000003">
    <property type="protein sequence ID" value="SNX69952.1"/>
    <property type="molecule type" value="Genomic_DNA"/>
</dbReference>